<feature type="transmembrane region" description="Helical" evidence="1">
    <location>
        <begin position="6"/>
        <end position="21"/>
    </location>
</feature>
<sequence>MISLCVMALGILIIFVGYSLRRKGETSFIAGNNKVFIPKDEKKLAERIGLVVILFGAETVLFPVVFQVINGIEGYHFAILALLHILVVFVLMFCDQMKM</sequence>
<feature type="transmembrane region" description="Helical" evidence="1">
    <location>
        <begin position="48"/>
        <end position="69"/>
    </location>
</feature>
<organism evidence="2 3">
    <name type="scientific">Bacillus rhizoplanae</name>
    <dbReference type="NCBI Taxonomy" id="2880966"/>
    <lineage>
        <taxon>Bacteria</taxon>
        <taxon>Bacillati</taxon>
        <taxon>Bacillota</taxon>
        <taxon>Bacilli</taxon>
        <taxon>Bacillales</taxon>
        <taxon>Bacillaceae</taxon>
        <taxon>Bacillus</taxon>
    </lineage>
</organism>
<name>A0ABM8YGN1_9BACI</name>
<evidence type="ECO:0008006" key="4">
    <source>
        <dbReference type="Google" id="ProtNLM"/>
    </source>
</evidence>
<keyword evidence="1" id="KW-0472">Membrane</keyword>
<feature type="transmembrane region" description="Helical" evidence="1">
    <location>
        <begin position="75"/>
        <end position="94"/>
    </location>
</feature>
<evidence type="ECO:0000313" key="3">
    <source>
        <dbReference type="Proteomes" id="UP000789423"/>
    </source>
</evidence>
<accession>A0ABM8YGN1</accession>
<reference evidence="2 3" key="1">
    <citation type="submission" date="2021-10" db="EMBL/GenBank/DDBJ databases">
        <authorList>
            <person name="Criscuolo A."/>
        </authorList>
    </citation>
    <scope>NUCLEOTIDE SEQUENCE [LARGE SCALE GENOMIC DNA]</scope>
    <source>
        <strain evidence="3">CIP 111899</strain>
    </source>
</reference>
<proteinExistence type="predicted"/>
<dbReference type="Proteomes" id="UP000789423">
    <property type="component" value="Unassembled WGS sequence"/>
</dbReference>
<keyword evidence="1" id="KW-0812">Transmembrane</keyword>
<evidence type="ECO:0000256" key="1">
    <source>
        <dbReference type="SAM" id="Phobius"/>
    </source>
</evidence>
<protein>
    <recommendedName>
        <fullName evidence="4">DUF3784 domain-containing protein</fullName>
    </recommendedName>
</protein>
<dbReference type="RefSeq" id="WP_230576782.1">
    <property type="nucleotide sequence ID" value="NZ_CAKJTI010000041.1"/>
</dbReference>
<keyword evidence="1" id="KW-1133">Transmembrane helix</keyword>
<keyword evidence="3" id="KW-1185">Reference proteome</keyword>
<comment type="caution">
    <text evidence="2">The sequence shown here is derived from an EMBL/GenBank/DDBJ whole genome shotgun (WGS) entry which is preliminary data.</text>
</comment>
<dbReference type="EMBL" id="CAKJTI010000041">
    <property type="protein sequence ID" value="CAG9614845.1"/>
    <property type="molecule type" value="Genomic_DNA"/>
</dbReference>
<gene>
    <name evidence="2" type="ORF">BACCIP111899_04078</name>
</gene>
<evidence type="ECO:0000313" key="2">
    <source>
        <dbReference type="EMBL" id="CAG9614845.1"/>
    </source>
</evidence>